<feature type="transmembrane region" description="Helical" evidence="2">
    <location>
        <begin position="117"/>
        <end position="138"/>
    </location>
</feature>
<feature type="transmembrane region" description="Helical" evidence="2">
    <location>
        <begin position="34"/>
        <end position="54"/>
    </location>
</feature>
<keyword evidence="4" id="KW-1185">Reference proteome</keyword>
<evidence type="ECO:0000256" key="2">
    <source>
        <dbReference type="SAM" id="Phobius"/>
    </source>
</evidence>
<keyword evidence="2" id="KW-0472">Membrane</keyword>
<evidence type="ECO:0000313" key="4">
    <source>
        <dbReference type="Proteomes" id="UP001234178"/>
    </source>
</evidence>
<reference evidence="3 4" key="1">
    <citation type="journal article" date="2023" name="Nucleic Acids Res.">
        <title>The hologenome of Daphnia magna reveals possible DNA methylation and microbiome-mediated evolution of the host genome.</title>
        <authorList>
            <person name="Chaturvedi A."/>
            <person name="Li X."/>
            <person name="Dhandapani V."/>
            <person name="Marshall H."/>
            <person name="Kissane S."/>
            <person name="Cuenca-Cambronero M."/>
            <person name="Asole G."/>
            <person name="Calvet F."/>
            <person name="Ruiz-Romero M."/>
            <person name="Marangio P."/>
            <person name="Guigo R."/>
            <person name="Rago D."/>
            <person name="Mirbahai L."/>
            <person name="Eastwood N."/>
            <person name="Colbourne J.K."/>
            <person name="Zhou J."/>
            <person name="Mallon E."/>
            <person name="Orsini L."/>
        </authorList>
    </citation>
    <scope>NUCLEOTIDE SEQUENCE [LARGE SCALE GENOMIC DNA]</scope>
    <source>
        <strain evidence="3">LRV0_1</strain>
    </source>
</reference>
<comment type="caution">
    <text evidence="3">The sequence shown here is derived from an EMBL/GenBank/DDBJ whole genome shotgun (WGS) entry which is preliminary data.</text>
</comment>
<gene>
    <name evidence="3" type="ORF">OUZ56_015465</name>
</gene>
<feature type="transmembrane region" description="Helical" evidence="2">
    <location>
        <begin position="61"/>
        <end position="82"/>
    </location>
</feature>
<keyword evidence="2" id="KW-1133">Transmembrane helix</keyword>
<dbReference type="Proteomes" id="UP001234178">
    <property type="component" value="Unassembled WGS sequence"/>
</dbReference>
<accession>A0ABR0AMX8</accession>
<keyword evidence="2" id="KW-0812">Transmembrane</keyword>
<feature type="region of interest" description="Disordered" evidence="1">
    <location>
        <begin position="146"/>
        <end position="168"/>
    </location>
</feature>
<organism evidence="3 4">
    <name type="scientific">Daphnia magna</name>
    <dbReference type="NCBI Taxonomy" id="35525"/>
    <lineage>
        <taxon>Eukaryota</taxon>
        <taxon>Metazoa</taxon>
        <taxon>Ecdysozoa</taxon>
        <taxon>Arthropoda</taxon>
        <taxon>Crustacea</taxon>
        <taxon>Branchiopoda</taxon>
        <taxon>Diplostraca</taxon>
        <taxon>Cladocera</taxon>
        <taxon>Anomopoda</taxon>
        <taxon>Daphniidae</taxon>
        <taxon>Daphnia</taxon>
    </lineage>
</organism>
<dbReference type="EMBL" id="JAOYFB010000038">
    <property type="protein sequence ID" value="KAK4026469.1"/>
    <property type="molecule type" value="Genomic_DNA"/>
</dbReference>
<evidence type="ECO:0000256" key="1">
    <source>
        <dbReference type="SAM" id="MobiDB-lite"/>
    </source>
</evidence>
<protein>
    <submittedName>
        <fullName evidence="3">Uncharacterized protein</fullName>
    </submittedName>
</protein>
<proteinExistence type="predicted"/>
<evidence type="ECO:0000313" key="3">
    <source>
        <dbReference type="EMBL" id="KAK4026469.1"/>
    </source>
</evidence>
<sequence>MNRKLLAAASVLIGLISISAQIASYVHTRQMVDYVSSGLWGGAFMIASATLILLEKPKDRCILTLTCLSLASGLIMMILYSWNLNRFFQVYTTWEICEFYAPGLLINPSMCKALVTLHGLMIALGFLAVLINSTLLFLTCRQPVSRSQPKHSHKSDPLAPSRMCSTLI</sequence>
<name>A0ABR0AMX8_9CRUS</name>